<dbReference type="AlphaFoldDB" id="A0A6G3XIP6"/>
<dbReference type="SUPFAM" id="SSF53254">
    <property type="entry name" value="Phosphoglycerate mutase-like"/>
    <property type="match status" value="1"/>
</dbReference>
<protein>
    <submittedName>
        <fullName evidence="1">Histidine phosphatase family protein</fullName>
    </submittedName>
</protein>
<evidence type="ECO:0000313" key="1">
    <source>
        <dbReference type="EMBL" id="NEE17611.1"/>
    </source>
</evidence>
<dbReference type="InterPro" id="IPR013078">
    <property type="entry name" value="His_Pase_superF_clade-1"/>
</dbReference>
<gene>
    <name evidence="1" type="ORF">G3M58_65515</name>
</gene>
<comment type="caution">
    <text evidence="1">The sequence shown here is derived from an EMBL/GenBank/DDBJ whole genome shotgun (WGS) entry which is preliminary data.</text>
</comment>
<reference evidence="1" key="1">
    <citation type="submission" date="2020-01" db="EMBL/GenBank/DDBJ databases">
        <title>Insect and environment-associated Actinomycetes.</title>
        <authorList>
            <person name="Currrie C."/>
            <person name="Chevrette M."/>
            <person name="Carlson C."/>
            <person name="Stubbendieck R."/>
            <person name="Wendt-Pienkowski E."/>
        </authorList>
    </citation>
    <scope>NUCLEOTIDE SEQUENCE</scope>
    <source>
        <strain evidence="1">SID7499</strain>
    </source>
</reference>
<dbReference type="InterPro" id="IPR029033">
    <property type="entry name" value="His_PPase_superfam"/>
</dbReference>
<dbReference type="Pfam" id="PF00300">
    <property type="entry name" value="His_Phos_1"/>
    <property type="match status" value="1"/>
</dbReference>
<proteinExistence type="predicted"/>
<organism evidence="1">
    <name type="scientific">Streptomyces sp. SID7499</name>
    <dbReference type="NCBI Taxonomy" id="2706086"/>
    <lineage>
        <taxon>Bacteria</taxon>
        <taxon>Bacillati</taxon>
        <taxon>Actinomycetota</taxon>
        <taxon>Actinomycetes</taxon>
        <taxon>Kitasatosporales</taxon>
        <taxon>Streptomycetaceae</taxon>
        <taxon>Streptomyces</taxon>
    </lineage>
</organism>
<dbReference type="EMBL" id="JAAGMN010006773">
    <property type="protein sequence ID" value="NEE17611.1"/>
    <property type="molecule type" value="Genomic_DNA"/>
</dbReference>
<dbReference type="Gene3D" id="3.40.50.1240">
    <property type="entry name" value="Phosphoglycerate mutase-like"/>
    <property type="match status" value="1"/>
</dbReference>
<sequence>MRTVHVITHPEATHHVEGVVGGWHDSHLTPAGRLAAASAARTLRAGIPRDAEVELFSSDLLRARQT</sequence>
<name>A0A6G3XIP6_9ACTN</name>
<accession>A0A6G3XIP6</accession>
<feature type="non-terminal residue" evidence="1">
    <location>
        <position position="66"/>
    </location>
</feature>